<name>A0ABP9DGB3_9ACTN</name>
<dbReference type="Pfam" id="PF07398">
    <property type="entry name" value="MDMPI_C"/>
    <property type="match status" value="1"/>
</dbReference>
<dbReference type="InterPro" id="IPR017517">
    <property type="entry name" value="Maleyloyr_isom"/>
</dbReference>
<keyword evidence="4" id="KW-1185">Reference proteome</keyword>
<accession>A0ABP9DGB3</accession>
<reference evidence="4" key="1">
    <citation type="journal article" date="2019" name="Int. J. Syst. Evol. Microbiol.">
        <title>The Global Catalogue of Microorganisms (GCM) 10K type strain sequencing project: providing services to taxonomists for standard genome sequencing and annotation.</title>
        <authorList>
            <consortium name="The Broad Institute Genomics Platform"/>
            <consortium name="The Broad Institute Genome Sequencing Center for Infectious Disease"/>
            <person name="Wu L."/>
            <person name="Ma J."/>
        </authorList>
    </citation>
    <scope>NUCLEOTIDE SEQUENCE [LARGE SCALE GENOMIC DNA]</scope>
    <source>
        <strain evidence="4">JCM 13006</strain>
    </source>
</reference>
<dbReference type="SUPFAM" id="SSF109854">
    <property type="entry name" value="DinB/YfiT-like putative metalloenzymes"/>
    <property type="match status" value="1"/>
</dbReference>
<dbReference type="Gene3D" id="1.20.120.450">
    <property type="entry name" value="dinb family like domain"/>
    <property type="match status" value="1"/>
</dbReference>
<feature type="domain" description="MDMPI C-terminal" evidence="1">
    <location>
        <begin position="154"/>
        <end position="245"/>
    </location>
</feature>
<organism evidence="3 4">
    <name type="scientific">Kitasatospora terrestris</name>
    <dbReference type="NCBI Taxonomy" id="258051"/>
    <lineage>
        <taxon>Bacteria</taxon>
        <taxon>Bacillati</taxon>
        <taxon>Actinomycetota</taxon>
        <taxon>Actinomycetes</taxon>
        <taxon>Kitasatosporales</taxon>
        <taxon>Streptomycetaceae</taxon>
        <taxon>Kitasatospora</taxon>
    </lineage>
</organism>
<dbReference type="EMBL" id="BAABIS010000001">
    <property type="protein sequence ID" value="GAA4835696.1"/>
    <property type="molecule type" value="Genomic_DNA"/>
</dbReference>
<dbReference type="InterPro" id="IPR034660">
    <property type="entry name" value="DinB/YfiT-like"/>
</dbReference>
<proteinExistence type="predicted"/>
<feature type="domain" description="Mycothiol-dependent maleylpyruvate isomerase metal-binding" evidence="2">
    <location>
        <begin position="11"/>
        <end position="142"/>
    </location>
</feature>
<dbReference type="Pfam" id="PF11716">
    <property type="entry name" value="MDMPI_N"/>
    <property type="match status" value="1"/>
</dbReference>
<dbReference type="PANTHER" id="PTHR40758:SF1">
    <property type="entry name" value="CONSERVED PROTEIN"/>
    <property type="match status" value="1"/>
</dbReference>
<dbReference type="NCBIfam" id="TIGR03083">
    <property type="entry name" value="maleylpyruvate isomerase family mycothiol-dependent enzyme"/>
    <property type="match status" value="1"/>
</dbReference>
<evidence type="ECO:0000259" key="2">
    <source>
        <dbReference type="Pfam" id="PF11716"/>
    </source>
</evidence>
<keyword evidence="3" id="KW-0413">Isomerase</keyword>
<dbReference type="GO" id="GO:0016853">
    <property type="term" value="F:isomerase activity"/>
    <property type="evidence" value="ECO:0007669"/>
    <property type="project" value="UniProtKB-KW"/>
</dbReference>
<evidence type="ECO:0000313" key="4">
    <source>
        <dbReference type="Proteomes" id="UP001501752"/>
    </source>
</evidence>
<dbReference type="RefSeq" id="WP_345695359.1">
    <property type="nucleotide sequence ID" value="NZ_BAABIS010000001.1"/>
</dbReference>
<evidence type="ECO:0000313" key="3">
    <source>
        <dbReference type="EMBL" id="GAA4835696.1"/>
    </source>
</evidence>
<dbReference type="InterPro" id="IPR010872">
    <property type="entry name" value="MDMPI_C-term_domain"/>
</dbReference>
<protein>
    <submittedName>
        <fullName evidence="3">Maleylpyruvate isomerase family mycothiol-dependent enzyme</fullName>
    </submittedName>
</protein>
<dbReference type="InterPro" id="IPR024344">
    <property type="entry name" value="MDMPI_metal-binding"/>
</dbReference>
<evidence type="ECO:0000259" key="1">
    <source>
        <dbReference type="Pfam" id="PF07398"/>
    </source>
</evidence>
<dbReference type="PANTHER" id="PTHR40758">
    <property type="entry name" value="CONSERVED PROTEIN"/>
    <property type="match status" value="1"/>
</dbReference>
<comment type="caution">
    <text evidence="3">The sequence shown here is derived from an EMBL/GenBank/DDBJ whole genome shotgun (WGS) entry which is preliminary data.</text>
</comment>
<dbReference type="Proteomes" id="UP001501752">
    <property type="component" value="Unassembled WGS sequence"/>
</dbReference>
<gene>
    <name evidence="3" type="ORF">GCM10023235_08080</name>
</gene>
<sequence length="256" mass="27691">MQNNIHFSELLRLIDERSTAFRAAIAAAPDLDVQVPTCPEWTLYDLAQHLGEGRRAWAATVAAGAAATAKAAPLGDPVAPTGREALVAWLAESTRLLLDALTEAGQDSPCWGWWGKSQTPLTAYGAARRQLHEITVHTYDAQLAAGDPQPVPAEVAVDGVEEFLSTICTTTEAWPHGAAAVDYRTTEGRSWRNRLSEEGSRLGAVPADGTEPADATAAGTANELLLALYCRIPFDTLELEGQRILFDQLFEWDPER</sequence>